<dbReference type="OMA" id="FWYPKDF"/>
<comment type="similarity">
    <text evidence="1">Belongs to the peroxiredoxin family. AhpC/Prx1 subfamily.</text>
</comment>
<dbReference type="GO" id="GO:0034599">
    <property type="term" value="P:cellular response to oxidative stress"/>
    <property type="evidence" value="ECO:0007669"/>
    <property type="project" value="UniProtKB-ARBA"/>
</dbReference>
<evidence type="ECO:0000256" key="5">
    <source>
        <dbReference type="ARBA" id="ARBA00023002"/>
    </source>
</evidence>
<dbReference type="PANTHER" id="PTHR10681:SF171">
    <property type="entry name" value="PEROXIREDOXIN 4"/>
    <property type="match status" value="1"/>
</dbReference>
<dbReference type="GO" id="GO:0008379">
    <property type="term" value="F:thioredoxin peroxidase activity"/>
    <property type="evidence" value="ECO:0007669"/>
    <property type="project" value="TreeGrafter"/>
</dbReference>
<evidence type="ECO:0000313" key="13">
    <source>
        <dbReference type="Proteomes" id="UP000011715"/>
    </source>
</evidence>
<dbReference type="EnsemblFungi" id="MAPG_05132T0">
    <property type="protein sequence ID" value="MAPG_05132T0"/>
    <property type="gene ID" value="MAPG_05132"/>
</dbReference>
<dbReference type="InterPro" id="IPR013766">
    <property type="entry name" value="Thioredoxin_domain"/>
</dbReference>
<keyword evidence="5" id="KW-0560">Oxidoreductase</keyword>
<comment type="catalytic activity">
    <reaction evidence="8">
        <text>a hydroperoxide + [thioredoxin]-dithiol = an alcohol + [thioredoxin]-disulfide + H2O</text>
        <dbReference type="Rhea" id="RHEA:62620"/>
        <dbReference type="Rhea" id="RHEA-COMP:10698"/>
        <dbReference type="Rhea" id="RHEA-COMP:10700"/>
        <dbReference type="ChEBI" id="CHEBI:15377"/>
        <dbReference type="ChEBI" id="CHEBI:29950"/>
        <dbReference type="ChEBI" id="CHEBI:30879"/>
        <dbReference type="ChEBI" id="CHEBI:35924"/>
        <dbReference type="ChEBI" id="CHEBI:50058"/>
        <dbReference type="EC" id="1.11.1.24"/>
    </reaction>
</comment>
<dbReference type="FunFam" id="3.40.30.10:FF:000003">
    <property type="entry name" value="Peroxiredoxin 1"/>
    <property type="match status" value="1"/>
</dbReference>
<evidence type="ECO:0000313" key="11">
    <source>
        <dbReference type="EMBL" id="KLU86113.1"/>
    </source>
</evidence>
<evidence type="ECO:0000256" key="3">
    <source>
        <dbReference type="ARBA" id="ARBA00022559"/>
    </source>
</evidence>
<reference evidence="12" key="4">
    <citation type="journal article" date="2015" name="G3 (Bethesda)">
        <title>Genome sequences of three phytopathogenic species of the Magnaporthaceae family of fungi.</title>
        <authorList>
            <person name="Okagaki L.H."/>
            <person name="Nunes C.C."/>
            <person name="Sailsbery J."/>
            <person name="Clay B."/>
            <person name="Brown D."/>
            <person name="John T."/>
            <person name="Oh Y."/>
            <person name="Young N."/>
            <person name="Fitzgerald M."/>
            <person name="Haas B.J."/>
            <person name="Zeng Q."/>
            <person name="Young S."/>
            <person name="Adiconis X."/>
            <person name="Fan L."/>
            <person name="Levin J.Z."/>
            <person name="Mitchell T.K."/>
            <person name="Okubara P.A."/>
            <person name="Farman M.L."/>
            <person name="Kohn L.M."/>
            <person name="Birren B."/>
            <person name="Ma L.-J."/>
            <person name="Dean R.A."/>
        </authorList>
    </citation>
    <scope>NUCLEOTIDE SEQUENCE</scope>
    <source>
        <strain evidence="12">ATCC 64411 / 73-15</strain>
    </source>
</reference>
<reference evidence="11" key="2">
    <citation type="submission" date="2010-05" db="EMBL/GenBank/DDBJ databases">
        <title>The Genome Sequence of Magnaporthe poae strain ATCC 64411.</title>
        <authorList>
            <consortium name="The Broad Institute Genome Sequencing Platform"/>
            <consortium name="Broad Institute Genome Sequencing Center for Infectious Disease"/>
            <person name="Ma L.-J."/>
            <person name="Dead R."/>
            <person name="Young S."/>
            <person name="Zeng Q."/>
            <person name="Koehrsen M."/>
            <person name="Alvarado L."/>
            <person name="Berlin A."/>
            <person name="Chapman S.B."/>
            <person name="Chen Z."/>
            <person name="Freedman E."/>
            <person name="Gellesch M."/>
            <person name="Goldberg J."/>
            <person name="Griggs A."/>
            <person name="Gujja S."/>
            <person name="Heilman E.R."/>
            <person name="Heiman D."/>
            <person name="Hepburn T."/>
            <person name="Howarth C."/>
            <person name="Jen D."/>
            <person name="Larson L."/>
            <person name="Mehta T."/>
            <person name="Neiman D."/>
            <person name="Pearson M."/>
            <person name="Roberts A."/>
            <person name="Saif S."/>
            <person name="Shea T."/>
            <person name="Shenoy N."/>
            <person name="Sisk P."/>
            <person name="Stolte C."/>
            <person name="Sykes S."/>
            <person name="Walk T."/>
            <person name="White J."/>
            <person name="Yandava C."/>
            <person name="Haas B."/>
            <person name="Nusbaum C."/>
            <person name="Birren B."/>
        </authorList>
    </citation>
    <scope>NUCLEOTIDE SEQUENCE</scope>
    <source>
        <strain evidence="11">ATCC 64411</strain>
    </source>
</reference>
<reference evidence="12" key="5">
    <citation type="submission" date="2015-06" db="UniProtKB">
        <authorList>
            <consortium name="EnsemblFungi"/>
        </authorList>
    </citation>
    <scope>IDENTIFICATION</scope>
    <source>
        <strain evidence="12">ATCC 64411</strain>
    </source>
</reference>
<dbReference type="InterPro" id="IPR019479">
    <property type="entry name" value="Peroxiredoxin_C"/>
</dbReference>
<sequence length="276" mass="30224">MSGWEILLLEIGSNELSFSRPSSNRSTFLHSPSSSPPNQLRTTTAIYLPRSAATMSSAFVQRAAPEFTATTVFPGGEFKDISLSAYRGQWVVLLFYPLDFTFVCPTEIIQYNDALPRFRSINTTVLAISTDSHFSHLAWTERARAQGGLGSDLQLPLVADKSMKISRSYGVLLEDEGVALRGLFIIDPRGTLRQITVNDLPVGRNVEETIRLVEAFQFTDEHGEVCPAGWHSGAKTMKPDPKGSLEYFAAQNGENGHANGNGNSNGNGLAKRARLE</sequence>
<evidence type="ECO:0000256" key="6">
    <source>
        <dbReference type="ARBA" id="ARBA00023157"/>
    </source>
</evidence>
<dbReference type="PROSITE" id="PS51352">
    <property type="entry name" value="THIOREDOXIN_2"/>
    <property type="match status" value="1"/>
</dbReference>
<accession>A0A0C4DYK8</accession>
<dbReference type="InterPro" id="IPR000866">
    <property type="entry name" value="AhpC/TSA"/>
</dbReference>
<dbReference type="EC" id="1.11.1.24" evidence="2"/>
<evidence type="ECO:0000256" key="7">
    <source>
        <dbReference type="ARBA" id="ARBA00023284"/>
    </source>
</evidence>
<dbReference type="VEuPathDB" id="FungiDB:MAPG_05132"/>
<organism evidence="12 13">
    <name type="scientific">Magnaporthiopsis poae (strain ATCC 64411 / 73-15)</name>
    <name type="common">Kentucky bluegrass fungus</name>
    <name type="synonym">Magnaporthe poae</name>
    <dbReference type="NCBI Taxonomy" id="644358"/>
    <lineage>
        <taxon>Eukaryota</taxon>
        <taxon>Fungi</taxon>
        <taxon>Dikarya</taxon>
        <taxon>Ascomycota</taxon>
        <taxon>Pezizomycotina</taxon>
        <taxon>Sordariomycetes</taxon>
        <taxon>Sordariomycetidae</taxon>
        <taxon>Magnaporthales</taxon>
        <taxon>Magnaporthaceae</taxon>
        <taxon>Magnaporthiopsis</taxon>
    </lineage>
</organism>
<evidence type="ECO:0000256" key="4">
    <source>
        <dbReference type="ARBA" id="ARBA00022862"/>
    </source>
</evidence>
<gene>
    <name evidence="11" type="ORF">MAPG_05132</name>
</gene>
<protein>
    <recommendedName>
        <fullName evidence="2">thioredoxin-dependent peroxiredoxin</fullName>
        <ecNumber evidence="2">1.11.1.24</ecNumber>
    </recommendedName>
</protein>
<evidence type="ECO:0000256" key="9">
    <source>
        <dbReference type="SAM" id="MobiDB-lite"/>
    </source>
</evidence>
<evidence type="ECO:0000256" key="2">
    <source>
        <dbReference type="ARBA" id="ARBA00013017"/>
    </source>
</evidence>
<reference evidence="11" key="3">
    <citation type="submission" date="2011-03" db="EMBL/GenBank/DDBJ databases">
        <title>Annotation of Magnaporthe poae ATCC 64411.</title>
        <authorList>
            <person name="Ma L.-J."/>
            <person name="Dead R."/>
            <person name="Young S.K."/>
            <person name="Zeng Q."/>
            <person name="Gargeya S."/>
            <person name="Fitzgerald M."/>
            <person name="Haas B."/>
            <person name="Abouelleil A."/>
            <person name="Alvarado L."/>
            <person name="Arachchi H.M."/>
            <person name="Berlin A."/>
            <person name="Brown A."/>
            <person name="Chapman S.B."/>
            <person name="Chen Z."/>
            <person name="Dunbar C."/>
            <person name="Freedman E."/>
            <person name="Gearin G."/>
            <person name="Gellesch M."/>
            <person name="Goldberg J."/>
            <person name="Griggs A."/>
            <person name="Gujja S."/>
            <person name="Heiman D."/>
            <person name="Howarth C."/>
            <person name="Larson L."/>
            <person name="Lui A."/>
            <person name="MacDonald P.J.P."/>
            <person name="Mehta T."/>
            <person name="Montmayeur A."/>
            <person name="Murphy C."/>
            <person name="Neiman D."/>
            <person name="Pearson M."/>
            <person name="Priest M."/>
            <person name="Roberts A."/>
            <person name="Saif S."/>
            <person name="Shea T."/>
            <person name="Shenoy N."/>
            <person name="Sisk P."/>
            <person name="Stolte C."/>
            <person name="Sykes S."/>
            <person name="Yandava C."/>
            <person name="Wortman J."/>
            <person name="Nusbaum C."/>
            <person name="Birren B."/>
        </authorList>
    </citation>
    <scope>NUCLEOTIDE SEQUENCE</scope>
    <source>
        <strain evidence="11">ATCC 64411</strain>
    </source>
</reference>
<dbReference type="OrthoDB" id="185659at2759"/>
<evidence type="ECO:0000256" key="8">
    <source>
        <dbReference type="ARBA" id="ARBA00049091"/>
    </source>
</evidence>
<dbReference type="GO" id="GO:0042744">
    <property type="term" value="P:hydrogen peroxide catabolic process"/>
    <property type="evidence" value="ECO:0007669"/>
    <property type="project" value="TreeGrafter"/>
</dbReference>
<keyword evidence="4" id="KW-0049">Antioxidant</keyword>
<dbReference type="SUPFAM" id="SSF52833">
    <property type="entry name" value="Thioredoxin-like"/>
    <property type="match status" value="1"/>
</dbReference>
<dbReference type="STRING" id="644358.A0A0C4DYK8"/>
<dbReference type="InterPro" id="IPR036249">
    <property type="entry name" value="Thioredoxin-like_sf"/>
</dbReference>
<dbReference type="CDD" id="cd03015">
    <property type="entry name" value="PRX_Typ2cys"/>
    <property type="match status" value="1"/>
</dbReference>
<dbReference type="Pfam" id="PF10417">
    <property type="entry name" value="1-cysPrx_C"/>
    <property type="match status" value="1"/>
</dbReference>
<keyword evidence="3" id="KW-0575">Peroxidase</keyword>
<dbReference type="AlphaFoldDB" id="A0A0C4DYK8"/>
<dbReference type="GO" id="GO:0005829">
    <property type="term" value="C:cytosol"/>
    <property type="evidence" value="ECO:0007669"/>
    <property type="project" value="TreeGrafter"/>
</dbReference>
<feature type="domain" description="Thioredoxin" evidence="10">
    <location>
        <begin position="58"/>
        <end position="218"/>
    </location>
</feature>
<dbReference type="Gene3D" id="3.40.30.10">
    <property type="entry name" value="Glutaredoxin"/>
    <property type="match status" value="1"/>
</dbReference>
<keyword evidence="7" id="KW-0676">Redox-active center</keyword>
<dbReference type="Proteomes" id="UP000011715">
    <property type="component" value="Unassembled WGS sequence"/>
</dbReference>
<proteinExistence type="inferred from homology"/>
<feature type="region of interest" description="Disordered" evidence="9">
    <location>
        <begin position="252"/>
        <end position="276"/>
    </location>
</feature>
<evidence type="ECO:0000256" key="1">
    <source>
        <dbReference type="ARBA" id="ARBA00009796"/>
    </source>
</evidence>
<evidence type="ECO:0000259" key="10">
    <source>
        <dbReference type="PROSITE" id="PS51352"/>
    </source>
</evidence>
<dbReference type="InterPro" id="IPR050217">
    <property type="entry name" value="Peroxiredoxin"/>
</dbReference>
<dbReference type="eggNOG" id="KOG0852">
    <property type="taxonomic scope" value="Eukaryota"/>
</dbReference>
<keyword evidence="13" id="KW-1185">Reference proteome</keyword>
<dbReference type="Pfam" id="PF00578">
    <property type="entry name" value="AhpC-TSA"/>
    <property type="match status" value="1"/>
</dbReference>
<feature type="compositionally biased region" description="Low complexity" evidence="9">
    <location>
        <begin position="252"/>
        <end position="268"/>
    </location>
</feature>
<evidence type="ECO:0000313" key="12">
    <source>
        <dbReference type="EnsemblFungi" id="MAPG_05132T0"/>
    </source>
</evidence>
<reference evidence="13" key="1">
    <citation type="submission" date="2010-05" db="EMBL/GenBank/DDBJ databases">
        <title>The genome sequence of Magnaporthe poae strain ATCC 64411.</title>
        <authorList>
            <person name="Ma L.-J."/>
            <person name="Dead R."/>
            <person name="Young S."/>
            <person name="Zeng Q."/>
            <person name="Koehrsen M."/>
            <person name="Alvarado L."/>
            <person name="Berlin A."/>
            <person name="Chapman S.B."/>
            <person name="Chen Z."/>
            <person name="Freedman E."/>
            <person name="Gellesch M."/>
            <person name="Goldberg J."/>
            <person name="Griggs A."/>
            <person name="Gujja S."/>
            <person name="Heilman E.R."/>
            <person name="Heiman D."/>
            <person name="Hepburn T."/>
            <person name="Howarth C."/>
            <person name="Jen D."/>
            <person name="Larson L."/>
            <person name="Mehta T."/>
            <person name="Neiman D."/>
            <person name="Pearson M."/>
            <person name="Roberts A."/>
            <person name="Saif S."/>
            <person name="Shea T."/>
            <person name="Shenoy N."/>
            <person name="Sisk P."/>
            <person name="Stolte C."/>
            <person name="Sykes S."/>
            <person name="Walk T."/>
            <person name="White J."/>
            <person name="Yandava C."/>
            <person name="Haas B."/>
            <person name="Nusbaum C."/>
            <person name="Birren B."/>
        </authorList>
    </citation>
    <scope>NUCLEOTIDE SEQUENCE [LARGE SCALE GENOMIC DNA]</scope>
    <source>
        <strain evidence="13">ATCC 64411 / 73-15</strain>
    </source>
</reference>
<dbReference type="PANTHER" id="PTHR10681">
    <property type="entry name" value="THIOREDOXIN PEROXIDASE"/>
    <property type="match status" value="1"/>
</dbReference>
<keyword evidence="6" id="KW-1015">Disulfide bond</keyword>
<dbReference type="EMBL" id="GL876969">
    <property type="protein sequence ID" value="KLU86113.1"/>
    <property type="molecule type" value="Genomic_DNA"/>
</dbReference>
<dbReference type="GO" id="GO:0045454">
    <property type="term" value="P:cell redox homeostasis"/>
    <property type="evidence" value="ECO:0007669"/>
    <property type="project" value="TreeGrafter"/>
</dbReference>
<name>A0A0C4DYK8_MAGP6</name>
<dbReference type="EMBL" id="ADBL01001211">
    <property type="status" value="NOT_ANNOTATED_CDS"/>
    <property type="molecule type" value="Genomic_DNA"/>
</dbReference>